<reference evidence="1" key="1">
    <citation type="submission" date="2014-11" db="EMBL/GenBank/DDBJ databases">
        <authorList>
            <person name="Amaro Gonzalez C."/>
        </authorList>
    </citation>
    <scope>NUCLEOTIDE SEQUENCE</scope>
</reference>
<sequence>MKLQNNIILTNKLKGLLIFMSFILNIHSDRMKTRSTRESREAKHDDH</sequence>
<organism evidence="1">
    <name type="scientific">Anguilla anguilla</name>
    <name type="common">European freshwater eel</name>
    <name type="synonym">Muraena anguilla</name>
    <dbReference type="NCBI Taxonomy" id="7936"/>
    <lineage>
        <taxon>Eukaryota</taxon>
        <taxon>Metazoa</taxon>
        <taxon>Chordata</taxon>
        <taxon>Craniata</taxon>
        <taxon>Vertebrata</taxon>
        <taxon>Euteleostomi</taxon>
        <taxon>Actinopterygii</taxon>
        <taxon>Neopterygii</taxon>
        <taxon>Teleostei</taxon>
        <taxon>Anguilliformes</taxon>
        <taxon>Anguillidae</taxon>
        <taxon>Anguilla</taxon>
    </lineage>
</organism>
<protein>
    <submittedName>
        <fullName evidence="1">Uncharacterized protein</fullName>
    </submittedName>
</protein>
<proteinExistence type="predicted"/>
<evidence type="ECO:0000313" key="1">
    <source>
        <dbReference type="EMBL" id="JAH50583.1"/>
    </source>
</evidence>
<dbReference type="EMBL" id="GBXM01057994">
    <property type="protein sequence ID" value="JAH50583.1"/>
    <property type="molecule type" value="Transcribed_RNA"/>
</dbReference>
<reference evidence="1" key="2">
    <citation type="journal article" date="2015" name="Fish Shellfish Immunol.">
        <title>Early steps in the European eel (Anguilla anguilla)-Vibrio vulnificus interaction in the gills: Role of the RtxA13 toxin.</title>
        <authorList>
            <person name="Callol A."/>
            <person name="Pajuelo D."/>
            <person name="Ebbesson L."/>
            <person name="Teles M."/>
            <person name="MacKenzie S."/>
            <person name="Amaro C."/>
        </authorList>
    </citation>
    <scope>NUCLEOTIDE SEQUENCE</scope>
</reference>
<name>A0A0E9TCW9_ANGAN</name>
<accession>A0A0E9TCW9</accession>
<dbReference type="AlphaFoldDB" id="A0A0E9TCW9"/>